<keyword evidence="1" id="KW-0472">Membrane</keyword>
<protein>
    <submittedName>
        <fullName evidence="2">Uncharacterized protein</fullName>
    </submittedName>
</protein>
<feature type="transmembrane region" description="Helical" evidence="1">
    <location>
        <begin position="168"/>
        <end position="200"/>
    </location>
</feature>
<evidence type="ECO:0000256" key="1">
    <source>
        <dbReference type="SAM" id="Phobius"/>
    </source>
</evidence>
<evidence type="ECO:0000313" key="2">
    <source>
        <dbReference type="EMBL" id="NEN23412.1"/>
    </source>
</evidence>
<dbReference type="Proteomes" id="UP000486602">
    <property type="component" value="Unassembled WGS sequence"/>
</dbReference>
<keyword evidence="1" id="KW-1133">Transmembrane helix</keyword>
<feature type="transmembrane region" description="Helical" evidence="1">
    <location>
        <begin position="133"/>
        <end position="156"/>
    </location>
</feature>
<comment type="caution">
    <text evidence="2">The sequence shown here is derived from an EMBL/GenBank/DDBJ whole genome shotgun (WGS) entry which is preliminary data.</text>
</comment>
<sequence>MSFLDILLIILYLPLCLFIGKQIKNKHRNNPLYQKWFMKGLWAKLLGGLAFALVYTFYYEYGGDTRSYFRDSGKLVEALFISPAIYWDVMQHSFENISAEALDVLRRMLFHDPREYYVVNFVSIFNFLGFGSYFSMTLLVALFTYWGVWHFFLLLVEKFPKIEKQMAFAVLFIPSVFFWGSGISKDSLILCAVGLILYHVNQIASGKFWQFGSLLIIGGASYFMFVVKAYVLISLLPAIILWRTLHLRDKIKNSYIRAAILPLVGAVSIFAMVYTLNFMAQYNKTYSMDSFVDTAQSMQGWHYVEGENSGDNHGRGSSYTLGAYDENSWQGMLKIFPAAVNVTFFRPYIWEVKNAGMLAQAFESLVFLLFTLFAVLKTGPIKVYRYISNDSFLLMCVVFAIFFGFAVGFSSYNFGALSRYKIPAVPFFIAALFIIRHKAREAKMVGYVKARQKREFREGSQAVPGFAR</sequence>
<keyword evidence="3" id="KW-1185">Reference proteome</keyword>
<evidence type="ECO:0000313" key="3">
    <source>
        <dbReference type="Proteomes" id="UP000486602"/>
    </source>
</evidence>
<feature type="transmembrane region" description="Helical" evidence="1">
    <location>
        <begin position="418"/>
        <end position="435"/>
    </location>
</feature>
<gene>
    <name evidence="2" type="ORF">G3O08_07855</name>
</gene>
<feature type="transmembrane region" description="Helical" evidence="1">
    <location>
        <begin position="391"/>
        <end position="412"/>
    </location>
</feature>
<feature type="transmembrane region" description="Helical" evidence="1">
    <location>
        <begin position="254"/>
        <end position="276"/>
    </location>
</feature>
<feature type="transmembrane region" description="Helical" evidence="1">
    <location>
        <begin position="220"/>
        <end position="242"/>
    </location>
</feature>
<feature type="transmembrane region" description="Helical" evidence="1">
    <location>
        <begin position="36"/>
        <end position="58"/>
    </location>
</feature>
<dbReference type="EMBL" id="JAAGVY010000011">
    <property type="protein sequence ID" value="NEN23412.1"/>
    <property type="molecule type" value="Genomic_DNA"/>
</dbReference>
<accession>A0A7K3WRF0</accession>
<organism evidence="2 3">
    <name type="scientific">Cryomorpha ignava</name>
    <dbReference type="NCBI Taxonomy" id="101383"/>
    <lineage>
        <taxon>Bacteria</taxon>
        <taxon>Pseudomonadati</taxon>
        <taxon>Bacteroidota</taxon>
        <taxon>Flavobacteriia</taxon>
        <taxon>Flavobacteriales</taxon>
        <taxon>Cryomorphaceae</taxon>
        <taxon>Cryomorpha</taxon>
    </lineage>
</organism>
<keyword evidence="1" id="KW-0812">Transmembrane</keyword>
<feature type="transmembrane region" description="Helical" evidence="1">
    <location>
        <begin position="6"/>
        <end position="24"/>
    </location>
</feature>
<dbReference type="AlphaFoldDB" id="A0A7K3WRF0"/>
<proteinExistence type="predicted"/>
<feature type="transmembrane region" description="Helical" evidence="1">
    <location>
        <begin position="357"/>
        <end position="379"/>
    </location>
</feature>
<reference evidence="2 3" key="1">
    <citation type="submission" date="2020-02" db="EMBL/GenBank/DDBJ databases">
        <title>Out from the shadows clarifying the taxonomy of the family Cryomorphaceae and related taxa by utilizing the GTDB taxonomic framework.</title>
        <authorList>
            <person name="Bowman J.P."/>
        </authorList>
    </citation>
    <scope>NUCLEOTIDE SEQUENCE [LARGE SCALE GENOMIC DNA]</scope>
    <source>
        <strain evidence="2 3">QSSC 1-22</strain>
    </source>
</reference>
<dbReference type="RefSeq" id="WP_163284619.1">
    <property type="nucleotide sequence ID" value="NZ_JAAGVY010000011.1"/>
</dbReference>
<name>A0A7K3WRF0_9FLAO</name>